<protein>
    <submittedName>
        <fullName evidence="2">Uncharacterized protein</fullName>
    </submittedName>
</protein>
<accession>A0A4Z1EWT4</accession>
<dbReference type="OrthoDB" id="3472055at2759"/>
<dbReference type="AlphaFoldDB" id="A0A4Z1EWT4"/>
<organism evidence="2 3">
    <name type="scientific">Botrytis tulipae</name>
    <dbReference type="NCBI Taxonomy" id="87230"/>
    <lineage>
        <taxon>Eukaryota</taxon>
        <taxon>Fungi</taxon>
        <taxon>Dikarya</taxon>
        <taxon>Ascomycota</taxon>
        <taxon>Pezizomycotina</taxon>
        <taxon>Leotiomycetes</taxon>
        <taxon>Helotiales</taxon>
        <taxon>Sclerotiniaceae</taxon>
        <taxon>Botrytis</taxon>
    </lineage>
</organism>
<dbReference type="EMBL" id="PQXH01000023">
    <property type="protein sequence ID" value="TGO16884.1"/>
    <property type="molecule type" value="Genomic_DNA"/>
</dbReference>
<sequence length="184" mass="21106">MSHFPTILEGVKSETRDEEATEEKLRPGEKRSETVGKESQDRFEMASRSSSESETPDEHSESALLSPYSKTRLAGYLEAELRDFPGGEKITTECVPQWTWPRSACRLWIFLMVLQKCERGTIIAYETARKFNGFGPALYIMFKSEWRSLLHDSPEDSMTIYYYLLAMRNEKGAVPPAFEISHCC</sequence>
<gene>
    <name evidence="2" type="ORF">BTUL_0023g00610</name>
</gene>
<evidence type="ECO:0000313" key="2">
    <source>
        <dbReference type="EMBL" id="TGO16884.1"/>
    </source>
</evidence>
<proteinExistence type="predicted"/>
<dbReference type="Proteomes" id="UP000297777">
    <property type="component" value="Unassembled WGS sequence"/>
</dbReference>
<comment type="caution">
    <text evidence="2">The sequence shown here is derived from an EMBL/GenBank/DDBJ whole genome shotgun (WGS) entry which is preliminary data.</text>
</comment>
<keyword evidence="3" id="KW-1185">Reference proteome</keyword>
<evidence type="ECO:0000256" key="1">
    <source>
        <dbReference type="SAM" id="MobiDB-lite"/>
    </source>
</evidence>
<feature type="compositionally biased region" description="Basic and acidic residues" evidence="1">
    <location>
        <begin position="22"/>
        <end position="45"/>
    </location>
</feature>
<evidence type="ECO:0000313" key="3">
    <source>
        <dbReference type="Proteomes" id="UP000297777"/>
    </source>
</evidence>
<feature type="region of interest" description="Disordered" evidence="1">
    <location>
        <begin position="1"/>
        <end position="64"/>
    </location>
</feature>
<reference evidence="2 3" key="1">
    <citation type="submission" date="2017-12" db="EMBL/GenBank/DDBJ databases">
        <title>Comparative genomics of Botrytis spp.</title>
        <authorList>
            <person name="Valero-Jimenez C.A."/>
            <person name="Tapia P."/>
            <person name="Veloso J."/>
            <person name="Silva-Moreno E."/>
            <person name="Staats M."/>
            <person name="Valdes J.H."/>
            <person name="Van Kan J.A.L."/>
        </authorList>
    </citation>
    <scope>NUCLEOTIDE SEQUENCE [LARGE SCALE GENOMIC DNA]</scope>
    <source>
        <strain evidence="2 3">Bt9001</strain>
    </source>
</reference>
<name>A0A4Z1EWT4_9HELO</name>